<accession>A0AAW1JZB6</accession>
<dbReference type="Proteomes" id="UP001458880">
    <property type="component" value="Unassembled WGS sequence"/>
</dbReference>
<organism evidence="4 5">
    <name type="scientific">Popillia japonica</name>
    <name type="common">Japanese beetle</name>
    <dbReference type="NCBI Taxonomy" id="7064"/>
    <lineage>
        <taxon>Eukaryota</taxon>
        <taxon>Metazoa</taxon>
        <taxon>Ecdysozoa</taxon>
        <taxon>Arthropoda</taxon>
        <taxon>Hexapoda</taxon>
        <taxon>Insecta</taxon>
        <taxon>Pterygota</taxon>
        <taxon>Neoptera</taxon>
        <taxon>Endopterygota</taxon>
        <taxon>Coleoptera</taxon>
        <taxon>Polyphaga</taxon>
        <taxon>Scarabaeiformia</taxon>
        <taxon>Scarabaeidae</taxon>
        <taxon>Rutelinae</taxon>
        <taxon>Popillia</taxon>
    </lineage>
</organism>
<sequence length="786" mass="87832">MDGLFASDVTDQDIQPPHVEQKLFENTVIGYLKICESNEGYDNEGLDEDVDCFVTTIGERNVSINESLEYQQKHQLLNLLGANSDIMAWDNKTLGKTNLAEHEIDTGNALPIRSKPYRVSKKEREIIQEQVSEMLELDYRKLNSVTRKSSYPLPLIDDILTYLGGNKYFSTLDLNSGYFQCAIRGLEKAKVLGFEISESGILPNTDKVFIATSMDIAQLQESDPEIQNLSMAVKDPFFGSEIQNLSMAVKDPFFGSSSLQRAAKNFTLKIQNLSMAVKDPFFGSSSLQRAAKNFTLINNVVYKRNVDASGNVWTDQPEKPFSLQSLTGTSGVLIDGLGKLQITTDAWDVVAYVNLNDLNTKIDHLELAIAETGNLSDASSSQDTRQLTTPVPVTDIVAQRQDTISTSPRVRAFDFVSAQINLQRKIPKLRRYTLKQKLFSLALMKQSPKGYRFLSNVFALPSRKTLLNIMQRVPLHAGINKIVMEGLKRKLINMGEFSKYCVTVFDEIALEPSLLYNTGSNTIDGFQDNGSSNRTKAFADKAMVFMTKGTTKKWKLPLAYYFNAGGMKVDNSAVCLKGVIREVKGAGLKVIGTICDQASANVKAIRTLYEGTRRIFISSGQENRNFGFLIDDEEVVPVYDPPHSLKGIRNNLFDNDCRFKCRNNKIEVAFWNDIHTMYNLEEVGDDYRMCSKLTDIHIHNSKKIKVSIAAQVLSHRVAALMRGLARLVPQSMPSSGLETAEFLFFMDRVFNSVKGANVNPSQGKPLRCAVSSITNRRILAGSNQRI</sequence>
<dbReference type="InterPro" id="IPR048366">
    <property type="entry name" value="TNP-like_GBD"/>
</dbReference>
<dbReference type="InterPro" id="IPR043502">
    <property type="entry name" value="DNA/RNA_pol_sf"/>
</dbReference>
<dbReference type="PANTHER" id="PTHR24559">
    <property type="entry name" value="TRANSPOSON TY3-I GAG-POL POLYPROTEIN"/>
    <property type="match status" value="1"/>
</dbReference>
<dbReference type="Gene3D" id="3.10.10.10">
    <property type="entry name" value="HIV Type 1 Reverse Transcriptase, subunit A, domain 1"/>
    <property type="match status" value="1"/>
</dbReference>
<gene>
    <name evidence="4" type="ORF">QE152_g26308</name>
</gene>
<evidence type="ECO:0000259" key="3">
    <source>
        <dbReference type="Pfam" id="PF21788"/>
    </source>
</evidence>
<feature type="domain" description="Transposable element P transposase-like RNase H" evidence="2">
    <location>
        <begin position="477"/>
        <end position="608"/>
    </location>
</feature>
<dbReference type="EMBL" id="JASPKY010000299">
    <property type="protein sequence ID" value="KAK9710008.1"/>
    <property type="molecule type" value="Genomic_DNA"/>
</dbReference>
<keyword evidence="5" id="KW-1185">Reference proteome</keyword>
<dbReference type="GO" id="GO:0071897">
    <property type="term" value="P:DNA biosynthetic process"/>
    <property type="evidence" value="ECO:0007669"/>
    <property type="project" value="UniProtKB-ARBA"/>
</dbReference>
<dbReference type="InterPro" id="IPR048365">
    <property type="entry name" value="TNP-like_RNaseH_N"/>
</dbReference>
<evidence type="ECO:0000313" key="4">
    <source>
        <dbReference type="EMBL" id="KAK9710008.1"/>
    </source>
</evidence>
<evidence type="ECO:0000259" key="1">
    <source>
        <dbReference type="Pfam" id="PF12017"/>
    </source>
</evidence>
<comment type="caution">
    <text evidence="4">The sequence shown here is derived from an EMBL/GenBank/DDBJ whole genome shotgun (WGS) entry which is preliminary data.</text>
</comment>
<proteinExistence type="predicted"/>
<reference evidence="4 5" key="1">
    <citation type="journal article" date="2024" name="BMC Genomics">
        <title>De novo assembly and annotation of Popillia japonica's genome with initial clues to its potential as an invasive pest.</title>
        <authorList>
            <person name="Cucini C."/>
            <person name="Boschi S."/>
            <person name="Funari R."/>
            <person name="Cardaioli E."/>
            <person name="Iannotti N."/>
            <person name="Marturano G."/>
            <person name="Paoli F."/>
            <person name="Bruttini M."/>
            <person name="Carapelli A."/>
            <person name="Frati F."/>
            <person name="Nardi F."/>
        </authorList>
    </citation>
    <scope>NUCLEOTIDE SEQUENCE [LARGE SCALE GENOMIC DNA]</scope>
    <source>
        <strain evidence="4">DMR45628</strain>
    </source>
</reference>
<dbReference type="SUPFAM" id="SSF56672">
    <property type="entry name" value="DNA/RNA polymerases"/>
    <property type="match status" value="1"/>
</dbReference>
<dbReference type="InterPro" id="IPR043128">
    <property type="entry name" value="Rev_trsase/Diguanyl_cyclase"/>
</dbReference>
<evidence type="ECO:0000313" key="5">
    <source>
        <dbReference type="Proteomes" id="UP001458880"/>
    </source>
</evidence>
<dbReference type="InterPro" id="IPR021896">
    <property type="entry name" value="THAP9-like_HTH"/>
</dbReference>
<dbReference type="Pfam" id="PF12017">
    <property type="entry name" value="Tnp_P_element"/>
    <property type="match status" value="1"/>
</dbReference>
<dbReference type="AlphaFoldDB" id="A0AAW1JZB6"/>
<dbReference type="Pfam" id="PF21788">
    <property type="entry name" value="TNP-like_GBD"/>
    <property type="match status" value="1"/>
</dbReference>
<dbReference type="Gene3D" id="3.30.70.270">
    <property type="match status" value="1"/>
</dbReference>
<dbReference type="Pfam" id="PF21787">
    <property type="entry name" value="TNP-like_RNaseH_N"/>
    <property type="match status" value="1"/>
</dbReference>
<feature type="domain" description="Transposable element P transposase-like GTP-binding insertion" evidence="3">
    <location>
        <begin position="643"/>
        <end position="758"/>
    </location>
</feature>
<protein>
    <submittedName>
        <fullName evidence="4">Transposase protein</fullName>
    </submittedName>
</protein>
<dbReference type="PANTHER" id="PTHR24559:SF444">
    <property type="entry name" value="REVERSE TRANSCRIPTASE DOMAIN-CONTAINING PROTEIN"/>
    <property type="match status" value="1"/>
</dbReference>
<name>A0AAW1JZB6_POPJA</name>
<evidence type="ECO:0000259" key="2">
    <source>
        <dbReference type="Pfam" id="PF21787"/>
    </source>
</evidence>
<dbReference type="InterPro" id="IPR053134">
    <property type="entry name" value="RNA-dir_DNA_polymerase"/>
</dbReference>
<feature type="domain" description="THAP9-like helix-turn-helix" evidence="1">
    <location>
        <begin position="427"/>
        <end position="466"/>
    </location>
</feature>